<organism evidence="2 3">
    <name type="scientific">Clostridium senegalense</name>
    <dbReference type="NCBI Taxonomy" id="1465809"/>
    <lineage>
        <taxon>Bacteria</taxon>
        <taxon>Bacillati</taxon>
        <taxon>Bacillota</taxon>
        <taxon>Clostridia</taxon>
        <taxon>Eubacteriales</taxon>
        <taxon>Clostridiaceae</taxon>
        <taxon>Clostridium</taxon>
    </lineage>
</organism>
<dbReference type="InterPro" id="IPR050340">
    <property type="entry name" value="Cytosolic_Fe-S_CAF"/>
</dbReference>
<dbReference type="AlphaFoldDB" id="A0A6M0H7G7"/>
<feature type="domain" description="4Fe-4S ferredoxin-type" evidence="1">
    <location>
        <begin position="74"/>
        <end position="106"/>
    </location>
</feature>
<proteinExistence type="predicted"/>
<dbReference type="RefSeq" id="WP_199870931.1">
    <property type="nucleotide sequence ID" value="NZ_JAAGPU010000055.1"/>
</dbReference>
<dbReference type="SUPFAM" id="SSF53920">
    <property type="entry name" value="Fe-only hydrogenase"/>
    <property type="match status" value="1"/>
</dbReference>
<dbReference type="SUPFAM" id="SSF54862">
    <property type="entry name" value="4Fe-4S ferredoxins"/>
    <property type="match status" value="1"/>
</dbReference>
<dbReference type="InterPro" id="IPR017896">
    <property type="entry name" value="4Fe4S_Fe-S-bd"/>
</dbReference>
<dbReference type="PANTHER" id="PTHR11615">
    <property type="entry name" value="NITRATE, FORMATE, IRON DEHYDROGENASE"/>
    <property type="match status" value="1"/>
</dbReference>
<protein>
    <submittedName>
        <fullName evidence="2">4Fe-4S dicluster domain-containing protein</fullName>
    </submittedName>
</protein>
<comment type="caution">
    <text evidence="2">The sequence shown here is derived from an EMBL/GenBank/DDBJ whole genome shotgun (WGS) entry which is preliminary data.</text>
</comment>
<dbReference type="Gene3D" id="3.40.950.10">
    <property type="entry name" value="Fe-only Hydrogenase (Larger Subunit), Chain L, domain 3"/>
    <property type="match status" value="1"/>
</dbReference>
<accession>A0A6M0H7G7</accession>
<reference evidence="2 3" key="1">
    <citation type="submission" date="2020-02" db="EMBL/GenBank/DDBJ databases">
        <title>Genome assembly of a novel Clostridium senegalense strain.</title>
        <authorList>
            <person name="Gupta T.B."/>
            <person name="Jauregui R."/>
            <person name="Maclean P."/>
            <person name="Nawarathana A."/>
            <person name="Brightwell G."/>
        </authorList>
    </citation>
    <scope>NUCLEOTIDE SEQUENCE [LARGE SCALE GENOMIC DNA]</scope>
    <source>
        <strain evidence="2 3">AGRFS4</strain>
    </source>
</reference>
<dbReference type="Gene3D" id="3.30.70.20">
    <property type="match status" value="1"/>
</dbReference>
<feature type="domain" description="4Fe-4S ferredoxin-type" evidence="1">
    <location>
        <begin position="108"/>
        <end position="138"/>
    </location>
</feature>
<evidence type="ECO:0000313" key="2">
    <source>
        <dbReference type="EMBL" id="NEU06610.1"/>
    </source>
</evidence>
<keyword evidence="3" id="KW-1185">Reference proteome</keyword>
<dbReference type="EMBL" id="JAAGPU010000055">
    <property type="protein sequence ID" value="NEU06610.1"/>
    <property type="molecule type" value="Genomic_DNA"/>
</dbReference>
<dbReference type="InterPro" id="IPR009016">
    <property type="entry name" value="Fe_hydrogenase"/>
</dbReference>
<evidence type="ECO:0000259" key="1">
    <source>
        <dbReference type="PROSITE" id="PS51379"/>
    </source>
</evidence>
<gene>
    <name evidence="2" type="ORF">G3M99_17550</name>
</gene>
<sequence>MNRNYSEYFKDLILAYKNGVFETKINELLENENEDKEKLCRQLSSLCGVDLGFSEDFAAKLKDEIKKYTGKEKIVTKINSTCESCAQGEGACEASCPFDAILMNEENTGRYIDVERCTDCGKCVDACKSGNIVDKVQFLPLFELINSDKPVIAAVAPAIANQFNGANLNKMRTAFKNIGFTDMVEVAFFADMLTLKEAVEFDAMVKNEDDFMITSCCCPMWVAMIKKVYGDLIKHVSPSVSPMIAAGRVMKKLNPDVKVVFVGPCIAKKSEAKEPDLLGDIDFVLTFQEVQEIFDALDVDPSKLSETPTIEYASRGGRLYARTGGVSIAIKEAVELLFPNKYENLTEVQGNGVKECKALLNKVISGEIHGNFIEGMGCVGGCVGGPKAILKMEEGTKMVNECAEDAEFKVATQSEKMQEILKDLDIKVLKDFLNHDKTNIFHRSFNK</sequence>
<evidence type="ECO:0000313" key="3">
    <source>
        <dbReference type="Proteomes" id="UP000481872"/>
    </source>
</evidence>
<name>A0A6M0H7G7_9CLOT</name>
<dbReference type="Pfam" id="PF02906">
    <property type="entry name" value="Fe_hyd_lg_C"/>
    <property type="match status" value="1"/>
</dbReference>
<dbReference type="PROSITE" id="PS51379">
    <property type="entry name" value="4FE4S_FER_2"/>
    <property type="match status" value="2"/>
</dbReference>
<dbReference type="Pfam" id="PF13237">
    <property type="entry name" value="Fer4_10"/>
    <property type="match status" value="1"/>
</dbReference>
<dbReference type="Proteomes" id="UP000481872">
    <property type="component" value="Unassembled WGS sequence"/>
</dbReference>
<dbReference type="InterPro" id="IPR004108">
    <property type="entry name" value="Fe_hydrogenase_lsu_C"/>
</dbReference>